<dbReference type="STRING" id="1353528.DT23_12470"/>
<comment type="similarity">
    <text evidence="1">Belongs to the LDH2/MDH2 oxidoreductase family.</text>
</comment>
<dbReference type="Pfam" id="PF02615">
    <property type="entry name" value="Ldh_2"/>
    <property type="match status" value="1"/>
</dbReference>
<organism evidence="3 4">
    <name type="scientific">Thioclava indica</name>
    <dbReference type="NCBI Taxonomy" id="1353528"/>
    <lineage>
        <taxon>Bacteria</taxon>
        <taxon>Pseudomonadati</taxon>
        <taxon>Pseudomonadota</taxon>
        <taxon>Alphaproteobacteria</taxon>
        <taxon>Rhodobacterales</taxon>
        <taxon>Paracoccaceae</taxon>
        <taxon>Thioclava</taxon>
    </lineage>
</organism>
<dbReference type="InterPro" id="IPR036111">
    <property type="entry name" value="Mal/L-sulfo/L-lacto_DH-like_sf"/>
</dbReference>
<dbReference type="InterPro" id="IPR043144">
    <property type="entry name" value="Mal/L-sulf/L-lact_DH-like_ah"/>
</dbReference>
<evidence type="ECO:0000313" key="4">
    <source>
        <dbReference type="Proteomes" id="UP000027471"/>
    </source>
</evidence>
<gene>
    <name evidence="3" type="ORF">DT23_12470</name>
</gene>
<dbReference type="AlphaFoldDB" id="A0A074JYX6"/>
<dbReference type="PANTHER" id="PTHR11091">
    <property type="entry name" value="OXIDOREDUCTASE-RELATED"/>
    <property type="match status" value="1"/>
</dbReference>
<reference evidence="3 4" key="1">
    <citation type="journal article" date="2015" name="Antonie Van Leeuwenhoek">
        <title>Thioclava indica sp. nov., isolated from surface seawater of the Indian Ocean.</title>
        <authorList>
            <person name="Liu Y."/>
            <person name="Lai Q."/>
            <person name="Du J."/>
            <person name="Xu H."/>
            <person name="Jiang L."/>
            <person name="Shao Z."/>
        </authorList>
    </citation>
    <scope>NUCLEOTIDE SEQUENCE [LARGE SCALE GENOMIC DNA]</scope>
    <source>
        <strain evidence="3 4">DT23-4</strain>
    </source>
</reference>
<dbReference type="EMBL" id="AUNB01000015">
    <property type="protein sequence ID" value="KEO60773.1"/>
    <property type="molecule type" value="Genomic_DNA"/>
</dbReference>
<dbReference type="eggNOG" id="COG2055">
    <property type="taxonomic scope" value="Bacteria"/>
</dbReference>
<dbReference type="InterPro" id="IPR003767">
    <property type="entry name" value="Malate/L-lactate_DH-like"/>
</dbReference>
<dbReference type="SUPFAM" id="SSF89733">
    <property type="entry name" value="L-sulfolactate dehydrogenase-like"/>
    <property type="match status" value="1"/>
</dbReference>
<proteinExistence type="inferred from homology"/>
<keyword evidence="2" id="KW-0560">Oxidoreductase</keyword>
<dbReference type="RefSeq" id="WP_081846931.1">
    <property type="nucleotide sequence ID" value="NZ_AUNB01000015.1"/>
</dbReference>
<dbReference type="OrthoDB" id="9811519at2"/>
<dbReference type="GO" id="GO:0016491">
    <property type="term" value="F:oxidoreductase activity"/>
    <property type="evidence" value="ECO:0007669"/>
    <property type="project" value="UniProtKB-KW"/>
</dbReference>
<comment type="caution">
    <text evidence="3">The sequence shown here is derived from an EMBL/GenBank/DDBJ whole genome shotgun (WGS) entry which is preliminary data.</text>
</comment>
<dbReference type="Gene3D" id="3.30.1370.60">
    <property type="entry name" value="Hypothetical oxidoreductase yiak, domain 2"/>
    <property type="match status" value="1"/>
</dbReference>
<dbReference type="Proteomes" id="UP000027471">
    <property type="component" value="Unassembled WGS sequence"/>
</dbReference>
<dbReference type="Gene3D" id="1.10.1530.10">
    <property type="match status" value="1"/>
</dbReference>
<dbReference type="InterPro" id="IPR043143">
    <property type="entry name" value="Mal/L-sulf/L-lact_DH-like_NADP"/>
</dbReference>
<sequence>MSTVLVDPDALVQVLNKILRADGCTQEEAAEVARHLVDASLCGHDSHGVIRILRYHLWLGTGQIKAAQPLRAVIDTPTLMQFDGGDGMGQWLAREATSIGIARAKEHGTAIVALRRAGHIGRLGSYAEQACRAGLASIQFCNVAGSRLVAPFGAAQRCISTAPVAIGVPGAGGNDFILDFATSLVAEGKALVAGTGGKSLPGDALVDANGELTGDPYALYGDTLAAAVPNPRAGDGALRTMGDHKGSGLALACEMLAGALTGNGTNGATDHRFGNGLLAIFIDPARLDDPQGFAREAASYINYVRDARPARGADRVLVPGDKERATARDRRTNGLPLSNTVFDGIIEIVRSLSITVNEADLLRPAPVDPIS</sequence>
<protein>
    <recommendedName>
        <fullName evidence="5">Malate dehydrogenase</fullName>
    </recommendedName>
</protein>
<name>A0A074JYX6_9RHOB</name>
<evidence type="ECO:0000256" key="2">
    <source>
        <dbReference type="ARBA" id="ARBA00023002"/>
    </source>
</evidence>
<accession>A0A074JYX6</accession>
<evidence type="ECO:0008006" key="5">
    <source>
        <dbReference type="Google" id="ProtNLM"/>
    </source>
</evidence>
<dbReference type="PANTHER" id="PTHR11091:SF0">
    <property type="entry name" value="MALATE DEHYDROGENASE"/>
    <property type="match status" value="1"/>
</dbReference>
<evidence type="ECO:0000256" key="1">
    <source>
        <dbReference type="ARBA" id="ARBA00006056"/>
    </source>
</evidence>
<keyword evidence="4" id="KW-1185">Reference proteome</keyword>
<evidence type="ECO:0000313" key="3">
    <source>
        <dbReference type="EMBL" id="KEO60773.1"/>
    </source>
</evidence>